<dbReference type="PANTHER" id="PTHR32246">
    <property type="entry name" value="INGRESSION PROTEIN FIC1"/>
    <property type="match status" value="1"/>
</dbReference>
<sequence>MDQENHLLEINLISAQGLKPPSSNLRRSLQTYALVWVDPNTKLRTRVDRVGSENPTWNDKFLFKVSYEFLSSLTSGVSVEIYAVGYLKDQLVGTVRFLLSNCPAMSAVGSVTTTPSFIALQIRRPSGRFYGVLNLAATLTNGSDFAAISGRSAIGYRDLMGKSRSLSFRRKSKREKEKEKEEGEKCCENSFTTATDSAELSEAESTTSSSSSTASTVLKEWNGRRDRDGDVRASGGGVWCGWMMQRKIHLSPSDQNLQIFNGLYGKKK</sequence>
<gene>
    <name evidence="3" type="ORF">RJ641_016713</name>
</gene>
<dbReference type="PROSITE" id="PS50004">
    <property type="entry name" value="C2"/>
    <property type="match status" value="1"/>
</dbReference>
<feature type="compositionally biased region" description="Low complexity" evidence="1">
    <location>
        <begin position="192"/>
        <end position="216"/>
    </location>
</feature>
<dbReference type="GO" id="GO:0006952">
    <property type="term" value="P:defense response"/>
    <property type="evidence" value="ECO:0007669"/>
    <property type="project" value="InterPro"/>
</dbReference>
<dbReference type="Gene3D" id="2.60.40.150">
    <property type="entry name" value="C2 domain"/>
    <property type="match status" value="1"/>
</dbReference>
<dbReference type="InterPro" id="IPR044750">
    <property type="entry name" value="C2_SRC2/BAP"/>
</dbReference>
<protein>
    <submittedName>
        <fullName evidence="3">C2 domain</fullName>
    </submittedName>
</protein>
<dbReference type="Proteomes" id="UP001370490">
    <property type="component" value="Unassembled WGS sequence"/>
</dbReference>
<evidence type="ECO:0000313" key="3">
    <source>
        <dbReference type="EMBL" id="KAK6918291.1"/>
    </source>
</evidence>
<evidence type="ECO:0000259" key="2">
    <source>
        <dbReference type="PROSITE" id="PS50004"/>
    </source>
</evidence>
<name>A0AAN8UUF7_9MAGN</name>
<dbReference type="CDD" id="cd04051">
    <property type="entry name" value="C2_SRC2_like"/>
    <property type="match status" value="1"/>
</dbReference>
<dbReference type="InterPro" id="IPR035892">
    <property type="entry name" value="C2_domain_sf"/>
</dbReference>
<dbReference type="SMART" id="SM00239">
    <property type="entry name" value="C2"/>
    <property type="match status" value="1"/>
</dbReference>
<dbReference type="SUPFAM" id="SSF49562">
    <property type="entry name" value="C2 domain (Calcium/lipid-binding domain, CaLB)"/>
    <property type="match status" value="1"/>
</dbReference>
<evidence type="ECO:0000313" key="4">
    <source>
        <dbReference type="Proteomes" id="UP001370490"/>
    </source>
</evidence>
<dbReference type="PANTHER" id="PTHR32246:SF69">
    <property type="entry name" value="CALCIUM-DEPENDENT LIPID-BINDING (CALB DOMAIN) FAMILY PROTEIN"/>
    <property type="match status" value="1"/>
</dbReference>
<dbReference type="EMBL" id="JBAMMX010000022">
    <property type="protein sequence ID" value="KAK6918291.1"/>
    <property type="molecule type" value="Genomic_DNA"/>
</dbReference>
<feature type="region of interest" description="Disordered" evidence="1">
    <location>
        <begin position="167"/>
        <end position="229"/>
    </location>
</feature>
<organism evidence="3 4">
    <name type="scientific">Dillenia turbinata</name>
    <dbReference type="NCBI Taxonomy" id="194707"/>
    <lineage>
        <taxon>Eukaryota</taxon>
        <taxon>Viridiplantae</taxon>
        <taxon>Streptophyta</taxon>
        <taxon>Embryophyta</taxon>
        <taxon>Tracheophyta</taxon>
        <taxon>Spermatophyta</taxon>
        <taxon>Magnoliopsida</taxon>
        <taxon>eudicotyledons</taxon>
        <taxon>Gunneridae</taxon>
        <taxon>Pentapetalae</taxon>
        <taxon>Dilleniales</taxon>
        <taxon>Dilleniaceae</taxon>
        <taxon>Dillenia</taxon>
    </lineage>
</organism>
<comment type="caution">
    <text evidence="3">The sequence shown here is derived from an EMBL/GenBank/DDBJ whole genome shotgun (WGS) entry which is preliminary data.</text>
</comment>
<dbReference type="Pfam" id="PF00168">
    <property type="entry name" value="C2"/>
    <property type="match status" value="1"/>
</dbReference>
<dbReference type="InterPro" id="IPR000008">
    <property type="entry name" value="C2_dom"/>
</dbReference>
<feature type="compositionally biased region" description="Basic and acidic residues" evidence="1">
    <location>
        <begin position="174"/>
        <end position="187"/>
    </location>
</feature>
<reference evidence="3 4" key="1">
    <citation type="submission" date="2023-12" db="EMBL/GenBank/DDBJ databases">
        <title>A high-quality genome assembly for Dillenia turbinata (Dilleniales).</title>
        <authorList>
            <person name="Chanderbali A."/>
        </authorList>
    </citation>
    <scope>NUCLEOTIDE SEQUENCE [LARGE SCALE GENOMIC DNA]</scope>
    <source>
        <strain evidence="3">LSX21</strain>
        <tissue evidence="3">Leaf</tissue>
    </source>
</reference>
<evidence type="ECO:0000256" key="1">
    <source>
        <dbReference type="SAM" id="MobiDB-lite"/>
    </source>
</evidence>
<dbReference type="AlphaFoldDB" id="A0AAN8UUF7"/>
<accession>A0AAN8UUF7</accession>
<feature type="domain" description="C2" evidence="2">
    <location>
        <begin position="1"/>
        <end position="113"/>
    </location>
</feature>
<proteinExistence type="predicted"/>
<keyword evidence="4" id="KW-1185">Reference proteome</keyword>